<keyword evidence="1" id="KW-0472">Membrane</keyword>
<reference evidence="2" key="1">
    <citation type="journal article" date="2015" name="Nature">
        <title>Complex archaea that bridge the gap between prokaryotes and eukaryotes.</title>
        <authorList>
            <person name="Spang A."/>
            <person name="Saw J.H."/>
            <person name="Jorgensen S.L."/>
            <person name="Zaremba-Niedzwiedzka K."/>
            <person name="Martijn J."/>
            <person name="Lind A.E."/>
            <person name="van Eijk R."/>
            <person name="Schleper C."/>
            <person name="Guy L."/>
            <person name="Ettema T.J."/>
        </authorList>
    </citation>
    <scope>NUCLEOTIDE SEQUENCE</scope>
</reference>
<proteinExistence type="predicted"/>
<dbReference type="EMBL" id="LAZR01042731">
    <property type="protein sequence ID" value="KKL08804.1"/>
    <property type="molecule type" value="Genomic_DNA"/>
</dbReference>
<organism evidence="2">
    <name type="scientific">marine sediment metagenome</name>
    <dbReference type="NCBI Taxonomy" id="412755"/>
    <lineage>
        <taxon>unclassified sequences</taxon>
        <taxon>metagenomes</taxon>
        <taxon>ecological metagenomes</taxon>
    </lineage>
</organism>
<name>A0A0F9AGY2_9ZZZZ</name>
<protein>
    <submittedName>
        <fullName evidence="2">Uncharacterized protein</fullName>
    </submittedName>
</protein>
<keyword evidence="1" id="KW-1133">Transmembrane helix</keyword>
<evidence type="ECO:0000313" key="2">
    <source>
        <dbReference type="EMBL" id="KKL08804.1"/>
    </source>
</evidence>
<keyword evidence="1" id="KW-0812">Transmembrane</keyword>
<comment type="caution">
    <text evidence="2">The sequence shown here is derived from an EMBL/GenBank/DDBJ whole genome shotgun (WGS) entry which is preliminary data.</text>
</comment>
<feature type="transmembrane region" description="Helical" evidence="1">
    <location>
        <begin position="12"/>
        <end position="32"/>
    </location>
</feature>
<evidence type="ECO:0000256" key="1">
    <source>
        <dbReference type="SAM" id="Phobius"/>
    </source>
</evidence>
<dbReference type="AlphaFoldDB" id="A0A0F9AGY2"/>
<sequence length="143" mass="17639">MNQILTKKDFISLCIFLYIFIQLYVPLNYYLLEKDKLNEWYSWRMFSEKQMAGKELEIFWFPYWMNNTNNGILIKMSDHFNEIWTKKLIRGPNWILEKACIFICSRIQSAKSVKYIWYIYEWEGINYNNSNTIYCNRNFQNKN</sequence>
<accession>A0A0F9AGY2</accession>
<gene>
    <name evidence="2" type="ORF">LCGC14_2572210</name>
</gene>